<reference evidence="1" key="1">
    <citation type="journal article" date="2020" name="Nature">
        <title>Giant virus diversity and host interactions through global metagenomics.</title>
        <authorList>
            <person name="Schulz F."/>
            <person name="Roux S."/>
            <person name="Paez-Espino D."/>
            <person name="Jungbluth S."/>
            <person name="Walsh D.A."/>
            <person name="Denef V.J."/>
            <person name="McMahon K.D."/>
            <person name="Konstantinidis K.T."/>
            <person name="Eloe-Fadrosh E.A."/>
            <person name="Kyrpides N.C."/>
            <person name="Woyke T."/>
        </authorList>
    </citation>
    <scope>NUCLEOTIDE SEQUENCE</scope>
    <source>
        <strain evidence="1">GVMAG-M-3300023184-178</strain>
    </source>
</reference>
<organism evidence="1">
    <name type="scientific">viral metagenome</name>
    <dbReference type="NCBI Taxonomy" id="1070528"/>
    <lineage>
        <taxon>unclassified sequences</taxon>
        <taxon>metagenomes</taxon>
        <taxon>organismal metagenomes</taxon>
    </lineage>
</organism>
<sequence>MSYNSKFICTYNYYDPSLTNTIEKSKLNLEDCEDLEDMSDYLYKTELLQIFGCKEFDSSVIDGVISEIFLKLSLHDELKECMRIVASHFLSEDLDVGFTALFSYNFMFLTHRCICDFLETGNISEENMNTLKIAVTK</sequence>
<accession>A0A6C0HYW5</accession>
<evidence type="ECO:0000313" key="1">
    <source>
        <dbReference type="EMBL" id="QHT85043.1"/>
    </source>
</evidence>
<protein>
    <submittedName>
        <fullName evidence="1">Uncharacterized protein</fullName>
    </submittedName>
</protein>
<proteinExistence type="predicted"/>
<dbReference type="AlphaFoldDB" id="A0A6C0HYW5"/>
<dbReference type="EMBL" id="MN740030">
    <property type="protein sequence ID" value="QHT85043.1"/>
    <property type="molecule type" value="Genomic_DNA"/>
</dbReference>
<name>A0A6C0HYW5_9ZZZZ</name>